<dbReference type="OrthoDB" id="5369347at2759"/>
<sequence length="663" mass="76078">MTSVRGNHNGLDEVFNDPAFPSVLPLPGLLTAERVSRQHMPTPDQWQATFCGVQTRPGEQLAFPEHVEGRLTETKSYQVQQSIGYHLRPEYLEQIWADILDKVNNTAELQEFREPQLFFLAKGTKLQFKTSPSRPTLLDAMENFVTFLERVVDLNLVQTDRLYVDIGKEICPHISLLPSQQHPSIGGDEAQVYMWRRCCLEKCMNWVYDGKPPGNGKGQQYFEQNMLHQACSLTSVTPKTSLLRQGGLIYSQFYGSVKELSDATKCFPFANDGLEELALDPLILKGARQAAGGHRRDSKIVEKAYLASKKRADLAIRDSMGKSFGIREEHRIRWDLFCALQRRLEAAEDEEDGIESREGQRSSTSMLRPPTYAWAINTAVYLNFLWRSADKFATGFEVVRATCRGDLITWEQTKMMAMFLRCLRFVFGGHLLRRESALWWSRRERTIEEGGRVKIWYGLGLCNTMKRYGYGWMEPRFDWRRLQFQAEVTDHAMFGNDVLKGQYLRRGGQVSAFFDLARRLELALTWLGREGLDERRRQRLISWIGHMCLEQFRKDVLGSVRQEVSVLKREEALQGKVGFSFEYLEEIMSEGVHLVSGNRSDYKEVHDLGRYLFEFDDGRSRTPLEGQAVPQAFPTSLRGSIITPSRRTSDTQVIQGGTVPFVV</sequence>
<dbReference type="AlphaFoldDB" id="A0A8K0L902"/>
<organism evidence="1 2">
    <name type="scientific">Elsinoe batatas</name>
    <dbReference type="NCBI Taxonomy" id="2601811"/>
    <lineage>
        <taxon>Eukaryota</taxon>
        <taxon>Fungi</taxon>
        <taxon>Dikarya</taxon>
        <taxon>Ascomycota</taxon>
        <taxon>Pezizomycotina</taxon>
        <taxon>Dothideomycetes</taxon>
        <taxon>Dothideomycetidae</taxon>
        <taxon>Myriangiales</taxon>
        <taxon>Elsinoaceae</taxon>
        <taxon>Elsinoe</taxon>
    </lineage>
</organism>
<dbReference type="EMBL" id="JAESVG020000002">
    <property type="protein sequence ID" value="KAG8629695.1"/>
    <property type="molecule type" value="Genomic_DNA"/>
</dbReference>
<reference evidence="1" key="1">
    <citation type="submission" date="2021-07" db="EMBL/GenBank/DDBJ databases">
        <title>Elsinoe batatas strain:CRI-CJ2 Genome sequencing and assembly.</title>
        <authorList>
            <person name="Huang L."/>
        </authorList>
    </citation>
    <scope>NUCLEOTIDE SEQUENCE</scope>
    <source>
        <strain evidence="1">CRI-CJ2</strain>
    </source>
</reference>
<dbReference type="Proteomes" id="UP000809789">
    <property type="component" value="Unassembled WGS sequence"/>
</dbReference>
<name>A0A8K0L902_9PEZI</name>
<keyword evidence="2" id="KW-1185">Reference proteome</keyword>
<accession>A0A8K0L902</accession>
<proteinExistence type="predicted"/>
<evidence type="ECO:0000313" key="2">
    <source>
        <dbReference type="Proteomes" id="UP000809789"/>
    </source>
</evidence>
<comment type="caution">
    <text evidence="1">The sequence shown here is derived from an EMBL/GenBank/DDBJ whole genome shotgun (WGS) entry which is preliminary data.</text>
</comment>
<evidence type="ECO:0000313" key="1">
    <source>
        <dbReference type="EMBL" id="KAG8629695.1"/>
    </source>
</evidence>
<gene>
    <name evidence="1" type="ORF">KVT40_001314</name>
</gene>
<protein>
    <submittedName>
        <fullName evidence="1">Uncharacterized protein</fullName>
    </submittedName>
</protein>